<feature type="non-terminal residue" evidence="1">
    <location>
        <position position="114"/>
    </location>
</feature>
<evidence type="ECO:0008006" key="2">
    <source>
        <dbReference type="Google" id="ProtNLM"/>
    </source>
</evidence>
<name>A0A382FCA1_9ZZZZ</name>
<gene>
    <name evidence="1" type="ORF">METZ01_LOCUS213116</name>
</gene>
<dbReference type="InterPro" id="IPR036249">
    <property type="entry name" value="Thioredoxin-like_sf"/>
</dbReference>
<reference evidence="1" key="1">
    <citation type="submission" date="2018-05" db="EMBL/GenBank/DDBJ databases">
        <authorList>
            <person name="Lanie J.A."/>
            <person name="Ng W.-L."/>
            <person name="Kazmierczak K.M."/>
            <person name="Andrzejewski T.M."/>
            <person name="Davidsen T.M."/>
            <person name="Wayne K.J."/>
            <person name="Tettelin H."/>
            <person name="Glass J.I."/>
            <person name="Rusch D."/>
            <person name="Podicherti R."/>
            <person name="Tsui H.-C.T."/>
            <person name="Winkler M.E."/>
        </authorList>
    </citation>
    <scope>NUCLEOTIDE SEQUENCE</scope>
</reference>
<dbReference type="AlphaFoldDB" id="A0A382FCA1"/>
<dbReference type="EMBL" id="UINC01049019">
    <property type="protein sequence ID" value="SVB60262.1"/>
    <property type="molecule type" value="Genomic_DNA"/>
</dbReference>
<dbReference type="Gene3D" id="3.40.30.10">
    <property type="entry name" value="Glutaredoxin"/>
    <property type="match status" value="1"/>
</dbReference>
<protein>
    <recommendedName>
        <fullName evidence="2">Thioredoxin-like fold domain-containing protein</fullName>
    </recommendedName>
</protein>
<dbReference type="SUPFAM" id="SSF52833">
    <property type="entry name" value="Thioredoxin-like"/>
    <property type="match status" value="1"/>
</dbReference>
<proteinExistence type="predicted"/>
<accession>A0A382FCA1</accession>
<sequence>MYKQYNCQFVPHLLFVDSEGNEVDRIIGFLPPTEYLLRLNDIINKRNTLDDYLTRFEEGEINSDLIAAIAAKYEDRKENEKAAEFYSILISNYPDPSSELYQNGKFFLATYEFV</sequence>
<evidence type="ECO:0000313" key="1">
    <source>
        <dbReference type="EMBL" id="SVB60262.1"/>
    </source>
</evidence>
<organism evidence="1">
    <name type="scientific">marine metagenome</name>
    <dbReference type="NCBI Taxonomy" id="408172"/>
    <lineage>
        <taxon>unclassified sequences</taxon>
        <taxon>metagenomes</taxon>
        <taxon>ecological metagenomes</taxon>
    </lineage>
</organism>